<dbReference type="InterPro" id="IPR002048">
    <property type="entry name" value="EF_hand_dom"/>
</dbReference>
<sequence>MNSRKFSDQELRTFFSHIDLDNSGTINAIELQRVLLNGDWTPFNTDTIQLLLNLFDTNRNGTIHYEEFLGLWRYIEDWKRIFVAFDKDNSGNIDINELSLAMNNFGLNISEEMLSRFVKRYKIKYSTLNTLNNEHQKKVIVNQKVVINQGNLTVNFDSFVQLCVTVKSLTEAFRVLDGNHDGWAKLNYEQFMELIVKYK</sequence>
<dbReference type="AlphaFoldDB" id="A0A397J0X6"/>
<evidence type="ECO:0000313" key="8">
    <source>
        <dbReference type="Proteomes" id="UP000266861"/>
    </source>
</evidence>
<feature type="domain" description="EF-hand" evidence="6">
    <location>
        <begin position="6"/>
        <end position="41"/>
    </location>
</feature>
<dbReference type="PANTHER" id="PTHR46212:SF3">
    <property type="entry name" value="GH27120P"/>
    <property type="match status" value="1"/>
</dbReference>
<dbReference type="SMART" id="SM00054">
    <property type="entry name" value="EFh"/>
    <property type="match status" value="4"/>
</dbReference>
<evidence type="ECO:0000256" key="3">
    <source>
        <dbReference type="ARBA" id="ARBA00022723"/>
    </source>
</evidence>
<keyword evidence="5" id="KW-0106">Calcium</keyword>
<reference evidence="7 8" key="1">
    <citation type="submission" date="2018-08" db="EMBL/GenBank/DDBJ databases">
        <title>Genome and evolution of the arbuscular mycorrhizal fungus Diversispora epigaea (formerly Glomus versiforme) and its bacterial endosymbionts.</title>
        <authorList>
            <person name="Sun X."/>
            <person name="Fei Z."/>
            <person name="Harrison M."/>
        </authorList>
    </citation>
    <scope>NUCLEOTIDE SEQUENCE [LARGE SCALE GENOMIC DNA]</scope>
    <source>
        <strain evidence="7 8">IT104</strain>
    </source>
</reference>
<dbReference type="EMBL" id="PQFF01000125">
    <property type="protein sequence ID" value="RHZ80552.1"/>
    <property type="molecule type" value="Genomic_DNA"/>
</dbReference>
<keyword evidence="3" id="KW-0479">Metal-binding</keyword>
<accession>A0A397J0X6</accession>
<dbReference type="Proteomes" id="UP000266861">
    <property type="component" value="Unassembled WGS sequence"/>
</dbReference>
<keyword evidence="8" id="KW-1185">Reference proteome</keyword>
<dbReference type="InterPro" id="IPR018247">
    <property type="entry name" value="EF_Hand_1_Ca_BS"/>
</dbReference>
<dbReference type="GO" id="GO:0005509">
    <property type="term" value="F:calcium ion binding"/>
    <property type="evidence" value="ECO:0007669"/>
    <property type="project" value="InterPro"/>
</dbReference>
<dbReference type="InterPro" id="IPR011992">
    <property type="entry name" value="EF-hand-dom_pair"/>
</dbReference>
<comment type="subcellular location">
    <subcellularLocation>
        <location evidence="1">Cytoplasm</location>
    </subcellularLocation>
</comment>
<keyword evidence="4" id="KW-0677">Repeat</keyword>
<dbReference type="PROSITE" id="PS00018">
    <property type="entry name" value="EF_HAND_1"/>
    <property type="match status" value="2"/>
</dbReference>
<dbReference type="GO" id="GO:0048306">
    <property type="term" value="F:calcium-dependent protein binding"/>
    <property type="evidence" value="ECO:0007669"/>
    <property type="project" value="UniProtKB-ARBA"/>
</dbReference>
<dbReference type="STRING" id="1348612.A0A397J0X6"/>
<feature type="domain" description="EF-hand" evidence="6">
    <location>
        <begin position="73"/>
        <end position="108"/>
    </location>
</feature>
<dbReference type="OrthoDB" id="186625at2759"/>
<dbReference type="GO" id="GO:0005737">
    <property type="term" value="C:cytoplasm"/>
    <property type="evidence" value="ECO:0007669"/>
    <property type="project" value="UniProtKB-SubCell"/>
</dbReference>
<dbReference type="SUPFAM" id="SSF47473">
    <property type="entry name" value="EF-hand"/>
    <property type="match status" value="1"/>
</dbReference>
<protein>
    <recommendedName>
        <fullName evidence="6">EF-hand domain-containing protein</fullName>
    </recommendedName>
</protein>
<dbReference type="Pfam" id="PF13499">
    <property type="entry name" value="EF-hand_7"/>
    <property type="match status" value="1"/>
</dbReference>
<name>A0A397J0X6_9GLOM</name>
<organism evidence="7 8">
    <name type="scientific">Diversispora epigaea</name>
    <dbReference type="NCBI Taxonomy" id="1348612"/>
    <lineage>
        <taxon>Eukaryota</taxon>
        <taxon>Fungi</taxon>
        <taxon>Fungi incertae sedis</taxon>
        <taxon>Mucoromycota</taxon>
        <taxon>Glomeromycotina</taxon>
        <taxon>Glomeromycetes</taxon>
        <taxon>Diversisporales</taxon>
        <taxon>Diversisporaceae</taxon>
        <taxon>Diversispora</taxon>
    </lineage>
</organism>
<dbReference type="CDD" id="cd16180">
    <property type="entry name" value="EFh_PEF_Group_I"/>
    <property type="match status" value="1"/>
</dbReference>
<evidence type="ECO:0000256" key="2">
    <source>
        <dbReference type="ARBA" id="ARBA00022490"/>
    </source>
</evidence>
<proteinExistence type="predicted"/>
<dbReference type="PANTHER" id="PTHR46212">
    <property type="entry name" value="PEFLIN"/>
    <property type="match status" value="1"/>
</dbReference>
<keyword evidence="2" id="KW-0963">Cytoplasm</keyword>
<evidence type="ECO:0000256" key="4">
    <source>
        <dbReference type="ARBA" id="ARBA00022737"/>
    </source>
</evidence>
<comment type="caution">
    <text evidence="7">The sequence shown here is derived from an EMBL/GenBank/DDBJ whole genome shotgun (WGS) entry which is preliminary data.</text>
</comment>
<dbReference type="Pfam" id="PF00036">
    <property type="entry name" value="EF-hand_1"/>
    <property type="match status" value="1"/>
</dbReference>
<dbReference type="InterPro" id="IPR051426">
    <property type="entry name" value="Peflin/Sorcin_CaBP"/>
</dbReference>
<gene>
    <name evidence="7" type="ORF">Glove_134g181</name>
</gene>
<dbReference type="PROSITE" id="PS50222">
    <property type="entry name" value="EF_HAND_2"/>
    <property type="match status" value="2"/>
</dbReference>
<evidence type="ECO:0000313" key="7">
    <source>
        <dbReference type="EMBL" id="RHZ80552.1"/>
    </source>
</evidence>
<evidence type="ECO:0000256" key="5">
    <source>
        <dbReference type="ARBA" id="ARBA00022837"/>
    </source>
</evidence>
<evidence type="ECO:0000259" key="6">
    <source>
        <dbReference type="PROSITE" id="PS50222"/>
    </source>
</evidence>
<evidence type="ECO:0000256" key="1">
    <source>
        <dbReference type="ARBA" id="ARBA00004496"/>
    </source>
</evidence>
<dbReference type="Gene3D" id="1.10.238.10">
    <property type="entry name" value="EF-hand"/>
    <property type="match status" value="2"/>
</dbReference>